<evidence type="ECO:0000256" key="4">
    <source>
        <dbReference type="ARBA" id="ARBA00023186"/>
    </source>
</evidence>
<organism evidence="7 8">
    <name type="scientific">Gemmobacter denitrificans</name>
    <dbReference type="NCBI Taxonomy" id="3123040"/>
    <lineage>
        <taxon>Bacteria</taxon>
        <taxon>Pseudomonadati</taxon>
        <taxon>Pseudomonadota</taxon>
        <taxon>Alphaproteobacteria</taxon>
        <taxon>Rhodobacterales</taxon>
        <taxon>Paracoccaceae</taxon>
        <taxon>Gemmobacter</taxon>
    </lineage>
</organism>
<name>A0ABU8BXJ2_9RHOB</name>
<evidence type="ECO:0000256" key="2">
    <source>
        <dbReference type="ARBA" id="ARBA00022490"/>
    </source>
</evidence>
<accession>A0ABU8BXJ2</accession>
<dbReference type="Pfam" id="PF05194">
    <property type="entry name" value="UreE_C"/>
    <property type="match status" value="1"/>
</dbReference>
<dbReference type="RefSeq" id="WP_335424422.1">
    <property type="nucleotide sequence ID" value="NZ_JBALHR010000009.1"/>
</dbReference>
<evidence type="ECO:0000313" key="8">
    <source>
        <dbReference type="Proteomes" id="UP001431963"/>
    </source>
</evidence>
<dbReference type="Proteomes" id="UP001431963">
    <property type="component" value="Unassembled WGS sequence"/>
</dbReference>
<keyword evidence="8" id="KW-1185">Reference proteome</keyword>
<feature type="domain" description="UreE urease accessory N-terminal" evidence="6">
    <location>
        <begin position="15"/>
        <end position="74"/>
    </location>
</feature>
<dbReference type="Gene3D" id="2.60.260.20">
    <property type="entry name" value="Urease metallochaperone UreE, N-terminal domain"/>
    <property type="match status" value="1"/>
</dbReference>
<dbReference type="EMBL" id="JBALHR010000009">
    <property type="protein sequence ID" value="MEH7829414.1"/>
    <property type="molecule type" value="Genomic_DNA"/>
</dbReference>
<dbReference type="Gene3D" id="3.30.70.790">
    <property type="entry name" value="UreE, C-terminal domain"/>
    <property type="match status" value="1"/>
</dbReference>
<dbReference type="SUPFAM" id="SSF69737">
    <property type="entry name" value="Urease metallochaperone UreE, C-terminal domain"/>
    <property type="match status" value="1"/>
</dbReference>
<proteinExistence type="inferred from homology"/>
<evidence type="ECO:0000313" key="7">
    <source>
        <dbReference type="EMBL" id="MEH7829414.1"/>
    </source>
</evidence>
<evidence type="ECO:0000256" key="3">
    <source>
        <dbReference type="ARBA" id="ARBA00022596"/>
    </source>
</evidence>
<evidence type="ECO:0000259" key="6">
    <source>
        <dbReference type="SMART" id="SM00988"/>
    </source>
</evidence>
<keyword evidence="4 5" id="KW-0143">Chaperone</keyword>
<comment type="caution">
    <text evidence="7">The sequence shown here is derived from an EMBL/GenBank/DDBJ whole genome shotgun (WGS) entry which is preliminary data.</text>
</comment>
<protein>
    <recommendedName>
        <fullName evidence="5">Urease accessory protein UreE</fullName>
    </recommendedName>
</protein>
<comment type="function">
    <text evidence="5">Involved in urease metallocenter assembly. Binds nickel. Probably functions as a nickel donor during metallocenter assembly.</text>
</comment>
<keyword evidence="3 5" id="KW-0533">Nickel</keyword>
<gene>
    <name evidence="5" type="primary">ureE</name>
    <name evidence="7" type="ORF">V6590_14760</name>
</gene>
<evidence type="ECO:0000256" key="1">
    <source>
        <dbReference type="ARBA" id="ARBA00004496"/>
    </source>
</evidence>
<reference evidence="7" key="1">
    <citation type="submission" date="2024-02" db="EMBL/GenBank/DDBJ databases">
        <title>Genome sequences of strain Gemmobacter sp. JM10B15.</title>
        <authorList>
            <person name="Zhang M."/>
        </authorList>
    </citation>
    <scope>NUCLEOTIDE SEQUENCE</scope>
    <source>
        <strain evidence="7">JM10B15</strain>
    </source>
</reference>
<comment type="similarity">
    <text evidence="5">Belongs to the UreE family.</text>
</comment>
<dbReference type="SMART" id="SM00988">
    <property type="entry name" value="UreE_N"/>
    <property type="match status" value="1"/>
</dbReference>
<dbReference type="InterPro" id="IPR007864">
    <property type="entry name" value="UreE_C_dom"/>
</dbReference>
<comment type="subcellular location">
    <subcellularLocation>
        <location evidence="1 5">Cytoplasm</location>
    </subcellularLocation>
</comment>
<dbReference type="Pfam" id="PF02814">
    <property type="entry name" value="UreE_N"/>
    <property type="match status" value="1"/>
</dbReference>
<keyword evidence="2 5" id="KW-0963">Cytoplasm</keyword>
<evidence type="ECO:0000256" key="5">
    <source>
        <dbReference type="HAMAP-Rule" id="MF_00822"/>
    </source>
</evidence>
<dbReference type="InterPro" id="IPR012406">
    <property type="entry name" value="UreE"/>
</dbReference>
<dbReference type="InterPro" id="IPR004029">
    <property type="entry name" value="UreE_N"/>
</dbReference>
<dbReference type="InterPro" id="IPR036118">
    <property type="entry name" value="UreE_N_sf"/>
</dbReference>
<sequence>MTILLQKDLGLADCVLAEGHGRAVAGRVVLDYEGRCLRRKRLQTEEGATVMVDLPQVVSLGAGAALGLADGRAVAVIEAHEPVLRIEGDLARLAWHIGNRHCPCEIHADHLVIRADPVLEAMLVQLGARLVRAFAPFRPEGGAYGHGRTFGHSH</sequence>
<dbReference type="PIRSF" id="PIRSF036402">
    <property type="entry name" value="Ureas_acces_UreE"/>
    <property type="match status" value="1"/>
</dbReference>
<dbReference type="SUPFAM" id="SSF69287">
    <property type="entry name" value="Urease metallochaperone UreE, N-terminal domain"/>
    <property type="match status" value="1"/>
</dbReference>
<dbReference type="HAMAP" id="MF_00822">
    <property type="entry name" value="UreE"/>
    <property type="match status" value="1"/>
</dbReference>